<dbReference type="NCBIfam" id="TIGR00109">
    <property type="entry name" value="hemH"/>
    <property type="match status" value="1"/>
</dbReference>
<feature type="binding site" evidence="7">
    <location>
        <position position="284"/>
    </location>
    <ligand>
        <name>Fe(2+)</name>
        <dbReference type="ChEBI" id="CHEBI:29033"/>
    </ligand>
</feature>
<dbReference type="GO" id="GO:0005737">
    <property type="term" value="C:cytoplasm"/>
    <property type="evidence" value="ECO:0007669"/>
    <property type="project" value="UniProtKB-SubCell"/>
</dbReference>
<gene>
    <name evidence="7 9" type="primary">hemH</name>
    <name evidence="9" type="ORF">SIL87_18915</name>
</gene>
<protein>
    <recommendedName>
        <fullName evidence="7 8">Ferrochelatase</fullName>
        <ecNumber evidence="7 8">4.98.1.1</ecNumber>
    </recommendedName>
    <alternativeName>
        <fullName evidence="7">Heme synthase</fullName>
    </alternativeName>
    <alternativeName>
        <fullName evidence="7">Protoheme ferro-lyase</fullName>
    </alternativeName>
</protein>
<dbReference type="InterPro" id="IPR033659">
    <property type="entry name" value="Ferrochelatase_N"/>
</dbReference>
<dbReference type="PROSITE" id="PS00534">
    <property type="entry name" value="FERROCHELATASE"/>
    <property type="match status" value="1"/>
</dbReference>
<dbReference type="PANTHER" id="PTHR11108">
    <property type="entry name" value="FERROCHELATASE"/>
    <property type="match status" value="1"/>
</dbReference>
<comment type="pathway">
    <text evidence="7 8">Porphyrin-containing compound metabolism; protoheme biosynthesis; protoheme from protoporphyrin-IX: step 1/1.</text>
</comment>
<reference evidence="9 10" key="1">
    <citation type="submission" date="2023-11" db="EMBL/GenBank/DDBJ databases">
        <title>MicrobeMod: A computational toolkit for identifying prokaryotic methylation and restriction-modification with nanopore sequencing.</title>
        <authorList>
            <person name="Crits-Christoph A."/>
            <person name="Kang S.C."/>
            <person name="Lee H."/>
            <person name="Ostrov N."/>
        </authorList>
    </citation>
    <scope>NUCLEOTIDE SEQUENCE [LARGE SCALE GENOMIC DNA]</scope>
    <source>
        <strain evidence="9 10">DSMZ 700</strain>
    </source>
</reference>
<comment type="caution">
    <text evidence="9">The sequence shown here is derived from an EMBL/GenBank/DDBJ whole genome shotgun (WGS) entry which is preliminary data.</text>
</comment>
<sequence length="362" mass="39465">MNDTEPVLPVRTAIVLFNLGGPDGADSIKPFRVNLFSDPAIIRAPIFIRFWLARVIAASAQKKAEEGYALMGGKSPLLELTRNQAEALEASLPGSKCFIAMRYWHPFATEIAREVKAWAPERILLLPLYPQFSTTTTGSSLSDWHDAAARAGLVVPTTTLCCWYDDPAYAAAIAALVMRTLATARAELPAGTPIRLLFSAHGLPESIVKAGDPYQEEVEACTKAVMDVITRTLGEVVDHQVCFQSRATPQQWIEPSTEQAIEQAAHDGTAVVVIPIAFVSEHIETLVELDVEYREVAEKLHLPGYYRAPAPNDDPAFIAALAGIARRAIAHGDGLCSHRGGRSCSVHNRDCPWARYRALVDA</sequence>
<dbReference type="SUPFAM" id="SSF53800">
    <property type="entry name" value="Chelatase"/>
    <property type="match status" value="1"/>
</dbReference>
<evidence type="ECO:0000256" key="1">
    <source>
        <dbReference type="ARBA" id="ARBA00007718"/>
    </source>
</evidence>
<evidence type="ECO:0000256" key="4">
    <source>
        <dbReference type="ARBA" id="ARBA00023239"/>
    </source>
</evidence>
<dbReference type="EMBL" id="JAWXYB010000018">
    <property type="protein sequence ID" value="MDX5932828.1"/>
    <property type="molecule type" value="Genomic_DNA"/>
</dbReference>
<dbReference type="RefSeq" id="WP_319615676.1">
    <property type="nucleotide sequence ID" value="NZ_JAWXYB010000018.1"/>
</dbReference>
<dbReference type="GO" id="GO:0046872">
    <property type="term" value="F:metal ion binding"/>
    <property type="evidence" value="ECO:0007669"/>
    <property type="project" value="UniProtKB-KW"/>
</dbReference>
<dbReference type="CDD" id="cd03411">
    <property type="entry name" value="Ferrochelatase_N"/>
    <property type="match status" value="1"/>
</dbReference>
<dbReference type="PANTHER" id="PTHR11108:SF1">
    <property type="entry name" value="FERROCHELATASE, MITOCHONDRIAL"/>
    <property type="match status" value="1"/>
</dbReference>
<dbReference type="Gene3D" id="3.40.50.1400">
    <property type="match status" value="2"/>
</dbReference>
<organism evidence="9 10">
    <name type="scientific">Acidiphilium acidophilum</name>
    <name type="common">Thiobacillus acidophilus</name>
    <dbReference type="NCBI Taxonomy" id="76588"/>
    <lineage>
        <taxon>Bacteria</taxon>
        <taxon>Pseudomonadati</taxon>
        <taxon>Pseudomonadota</taxon>
        <taxon>Alphaproteobacteria</taxon>
        <taxon>Acetobacterales</taxon>
        <taxon>Acidocellaceae</taxon>
        <taxon>Acidiphilium</taxon>
    </lineage>
</organism>
<evidence type="ECO:0000313" key="9">
    <source>
        <dbReference type="EMBL" id="MDX5932828.1"/>
    </source>
</evidence>
<evidence type="ECO:0000256" key="3">
    <source>
        <dbReference type="ARBA" id="ARBA00023133"/>
    </source>
</evidence>
<evidence type="ECO:0000256" key="7">
    <source>
        <dbReference type="HAMAP-Rule" id="MF_00323"/>
    </source>
</evidence>
<keyword evidence="10" id="KW-1185">Reference proteome</keyword>
<dbReference type="EC" id="4.98.1.1" evidence="7 8"/>
<comment type="catalytic activity">
    <reaction evidence="7 8">
        <text>heme b + 2 H(+) = protoporphyrin IX + Fe(2+)</text>
        <dbReference type="Rhea" id="RHEA:22584"/>
        <dbReference type="ChEBI" id="CHEBI:15378"/>
        <dbReference type="ChEBI" id="CHEBI:29033"/>
        <dbReference type="ChEBI" id="CHEBI:57306"/>
        <dbReference type="ChEBI" id="CHEBI:60344"/>
        <dbReference type="EC" id="4.98.1.1"/>
    </reaction>
</comment>
<keyword evidence="2 7" id="KW-0408">Iron</keyword>
<keyword evidence="4 7" id="KW-0456">Lyase</keyword>
<evidence type="ECO:0000256" key="6">
    <source>
        <dbReference type="ARBA" id="ARBA00024536"/>
    </source>
</evidence>
<evidence type="ECO:0000256" key="5">
    <source>
        <dbReference type="ARBA" id="ARBA00023244"/>
    </source>
</evidence>
<dbReference type="InterPro" id="IPR033644">
    <property type="entry name" value="Ferrochelatase_C"/>
</dbReference>
<evidence type="ECO:0000256" key="8">
    <source>
        <dbReference type="RuleBase" id="RU000607"/>
    </source>
</evidence>
<keyword evidence="3 7" id="KW-0350">Heme biosynthesis</keyword>
<dbReference type="InterPro" id="IPR001015">
    <property type="entry name" value="Ferrochelatase"/>
</dbReference>
<accession>A0AAW9DVW6</accession>
<keyword evidence="7 8" id="KW-0963">Cytoplasm</keyword>
<dbReference type="CDD" id="cd00419">
    <property type="entry name" value="Ferrochelatase_C"/>
    <property type="match status" value="1"/>
</dbReference>
<comment type="similarity">
    <text evidence="1 7 8">Belongs to the ferrochelatase family.</text>
</comment>
<comment type="catalytic activity">
    <reaction evidence="6">
        <text>Fe-coproporphyrin III + 2 H(+) = coproporphyrin III + Fe(2+)</text>
        <dbReference type="Rhea" id="RHEA:49572"/>
        <dbReference type="ChEBI" id="CHEBI:15378"/>
        <dbReference type="ChEBI" id="CHEBI:29033"/>
        <dbReference type="ChEBI" id="CHEBI:68438"/>
        <dbReference type="ChEBI" id="CHEBI:131725"/>
        <dbReference type="EC" id="4.99.1.9"/>
    </reaction>
    <physiologicalReaction direction="right-to-left" evidence="6">
        <dbReference type="Rhea" id="RHEA:49574"/>
    </physiologicalReaction>
</comment>
<evidence type="ECO:0000256" key="2">
    <source>
        <dbReference type="ARBA" id="ARBA00023004"/>
    </source>
</evidence>
<dbReference type="AlphaFoldDB" id="A0AAW9DVW6"/>
<dbReference type="HAMAP" id="MF_00323">
    <property type="entry name" value="Ferrochelatase"/>
    <property type="match status" value="1"/>
</dbReference>
<comment type="subcellular location">
    <subcellularLocation>
        <location evidence="7 8">Cytoplasm</location>
    </subcellularLocation>
</comment>
<keyword evidence="7" id="KW-0479">Metal-binding</keyword>
<dbReference type="Proteomes" id="UP001279553">
    <property type="component" value="Unassembled WGS sequence"/>
</dbReference>
<dbReference type="GO" id="GO:0004325">
    <property type="term" value="F:ferrochelatase activity"/>
    <property type="evidence" value="ECO:0007669"/>
    <property type="project" value="UniProtKB-UniRule"/>
</dbReference>
<comment type="function">
    <text evidence="7 8">Catalyzes the ferrous insertion into protoporphyrin IX.</text>
</comment>
<feature type="binding site" evidence="7">
    <location>
        <position position="201"/>
    </location>
    <ligand>
        <name>Fe(2+)</name>
        <dbReference type="ChEBI" id="CHEBI:29033"/>
    </ligand>
</feature>
<keyword evidence="5 7" id="KW-0627">Porphyrin biosynthesis</keyword>
<dbReference type="GO" id="GO:0006783">
    <property type="term" value="P:heme biosynthetic process"/>
    <property type="evidence" value="ECO:0007669"/>
    <property type="project" value="UniProtKB-UniRule"/>
</dbReference>
<dbReference type="InterPro" id="IPR019772">
    <property type="entry name" value="Ferrochelatase_AS"/>
</dbReference>
<name>A0AAW9DVW6_ACIAO</name>
<proteinExistence type="inferred from homology"/>
<evidence type="ECO:0000313" key="10">
    <source>
        <dbReference type="Proteomes" id="UP001279553"/>
    </source>
</evidence>
<dbReference type="Pfam" id="PF00762">
    <property type="entry name" value="Ferrochelatase"/>
    <property type="match status" value="1"/>
</dbReference>